<feature type="chain" id="PRO_5044806988" evidence="1">
    <location>
        <begin position="21"/>
        <end position="456"/>
    </location>
</feature>
<accession>A0ABD3PU98</accession>
<dbReference type="EMBL" id="JALLAZ020000593">
    <property type="protein sequence ID" value="KAL3791418.1"/>
    <property type="molecule type" value="Genomic_DNA"/>
</dbReference>
<evidence type="ECO:0000313" key="2">
    <source>
        <dbReference type="EMBL" id="KAL3791418.1"/>
    </source>
</evidence>
<evidence type="ECO:0000313" key="3">
    <source>
        <dbReference type="Proteomes" id="UP001530315"/>
    </source>
</evidence>
<proteinExistence type="predicted"/>
<dbReference type="AlphaFoldDB" id="A0ABD3PU98"/>
<dbReference type="Proteomes" id="UP001530315">
    <property type="component" value="Unassembled WGS sequence"/>
</dbReference>
<gene>
    <name evidence="2" type="ORF">ACHAW5_005792</name>
</gene>
<feature type="signal peptide" evidence="1">
    <location>
        <begin position="1"/>
        <end position="20"/>
    </location>
</feature>
<organism evidence="2 3">
    <name type="scientific">Stephanodiscus triporus</name>
    <dbReference type="NCBI Taxonomy" id="2934178"/>
    <lineage>
        <taxon>Eukaryota</taxon>
        <taxon>Sar</taxon>
        <taxon>Stramenopiles</taxon>
        <taxon>Ochrophyta</taxon>
        <taxon>Bacillariophyta</taxon>
        <taxon>Coscinodiscophyceae</taxon>
        <taxon>Thalassiosirophycidae</taxon>
        <taxon>Stephanodiscales</taxon>
        <taxon>Stephanodiscaceae</taxon>
        <taxon>Stephanodiscus</taxon>
    </lineage>
</organism>
<sequence length="456" mass="45615">MRPHNIIAILGILSSGTVDAQSTANNATEIPDVSPCPVCPDGLTVSGSSVIQAPEANGMTCDRLLVVAADGVRQEVCDEMLLAEEYCCPALAANPCDVCSDGITVAETVSVAQGSSKTCGDLIVDSRVVEEGTDLCTQMKVTELACCPAALTDPCPLCVGGTTNGGRVVSGKTCDEHVADAALVEESSAVCPQLQLLESACCPGDDASTNATSPTVSPSANATAFESCLPLVCPDGITADAAIVIGNGKTCGGLLADAEITAATSVGCSLMQDAQLTCCPTAAVNPCPVCPDGITVDPTVAVGSAGKTCADLLVDKLNVEENSDTCTGMYDVAGPVCCPPATNTGPTTAPTAGGNVTGTDVDVDATEAPVAPTSAPIETPSPTVIPIIDTIIDTTSPTSGANITAMPTEEEVESSTPELTFEKGTAETSGSTFVEGLAGRRALVAVVFALCGAAFV</sequence>
<reference evidence="2 3" key="1">
    <citation type="submission" date="2024-10" db="EMBL/GenBank/DDBJ databases">
        <title>Updated reference genomes for cyclostephanoid diatoms.</title>
        <authorList>
            <person name="Roberts W.R."/>
            <person name="Alverson A.J."/>
        </authorList>
    </citation>
    <scope>NUCLEOTIDE SEQUENCE [LARGE SCALE GENOMIC DNA]</scope>
    <source>
        <strain evidence="2 3">AJA276-08</strain>
    </source>
</reference>
<name>A0ABD3PU98_9STRA</name>
<comment type="caution">
    <text evidence="2">The sequence shown here is derived from an EMBL/GenBank/DDBJ whole genome shotgun (WGS) entry which is preliminary data.</text>
</comment>
<keyword evidence="3" id="KW-1185">Reference proteome</keyword>
<protein>
    <submittedName>
        <fullName evidence="2">Uncharacterized protein</fullName>
    </submittedName>
</protein>
<evidence type="ECO:0000256" key="1">
    <source>
        <dbReference type="SAM" id="SignalP"/>
    </source>
</evidence>
<keyword evidence="1" id="KW-0732">Signal</keyword>